<dbReference type="Proteomes" id="UP000000759">
    <property type="component" value="Chromosome 1"/>
</dbReference>
<name>B7FQD3_PHATC</name>
<accession>B7FQD3</accession>
<dbReference type="PANTHER" id="PTHR42886:SF42">
    <property type="entry name" value="ALPHA_BETA-HYDROLASES SUPERFAMILY PROTEIN"/>
    <property type="match status" value="1"/>
</dbReference>
<dbReference type="InterPro" id="IPR000073">
    <property type="entry name" value="AB_hydrolase_1"/>
</dbReference>
<dbReference type="GO" id="GO:0042171">
    <property type="term" value="F:lysophosphatidic acid acyltransferase activity"/>
    <property type="evidence" value="ECO:0007669"/>
    <property type="project" value="TreeGrafter"/>
</dbReference>
<dbReference type="OMA" id="WAFAEHW"/>
<dbReference type="KEGG" id="pti:PHATRDRAFT_43025"/>
<evidence type="ECO:0000313" key="2">
    <source>
        <dbReference type="EMBL" id="EEC51844.1"/>
    </source>
</evidence>
<evidence type="ECO:0000259" key="1">
    <source>
        <dbReference type="Pfam" id="PF12697"/>
    </source>
</evidence>
<dbReference type="InterPro" id="IPR029058">
    <property type="entry name" value="AB_hydrolase_fold"/>
</dbReference>
<evidence type="ECO:0000313" key="3">
    <source>
        <dbReference type="Proteomes" id="UP000000759"/>
    </source>
</evidence>
<dbReference type="ESTHER" id="phatc-b7fqd3">
    <property type="family name" value="6_AlphaBeta_hydrolase"/>
</dbReference>
<dbReference type="GO" id="GO:0055088">
    <property type="term" value="P:lipid homeostasis"/>
    <property type="evidence" value="ECO:0007669"/>
    <property type="project" value="TreeGrafter"/>
</dbReference>
<dbReference type="RefSeq" id="XP_002177381.1">
    <property type="nucleotide sequence ID" value="XM_002177345.1"/>
</dbReference>
<dbReference type="eggNOG" id="ENOG502QTPE">
    <property type="taxonomic scope" value="Eukaryota"/>
</dbReference>
<dbReference type="STRING" id="556484.B7FQD3"/>
<dbReference type="Pfam" id="PF12697">
    <property type="entry name" value="Abhydrolase_6"/>
    <property type="match status" value="1"/>
</dbReference>
<dbReference type="AlphaFoldDB" id="B7FQD3"/>
<reference evidence="2 3" key="1">
    <citation type="journal article" date="2008" name="Nature">
        <title>The Phaeodactylum genome reveals the evolutionary history of diatom genomes.</title>
        <authorList>
            <person name="Bowler C."/>
            <person name="Allen A.E."/>
            <person name="Badger J.H."/>
            <person name="Grimwood J."/>
            <person name="Jabbari K."/>
            <person name="Kuo A."/>
            <person name="Maheswari U."/>
            <person name="Martens C."/>
            <person name="Maumus F."/>
            <person name="Otillar R.P."/>
            <person name="Rayko E."/>
            <person name="Salamov A."/>
            <person name="Vandepoele K."/>
            <person name="Beszteri B."/>
            <person name="Gruber A."/>
            <person name="Heijde M."/>
            <person name="Katinka M."/>
            <person name="Mock T."/>
            <person name="Valentin K."/>
            <person name="Verret F."/>
            <person name="Berges J.A."/>
            <person name="Brownlee C."/>
            <person name="Cadoret J.P."/>
            <person name="Chiovitti A."/>
            <person name="Choi C.J."/>
            <person name="Coesel S."/>
            <person name="De Martino A."/>
            <person name="Detter J.C."/>
            <person name="Durkin C."/>
            <person name="Falciatore A."/>
            <person name="Fournet J."/>
            <person name="Haruta M."/>
            <person name="Huysman M.J."/>
            <person name="Jenkins B.D."/>
            <person name="Jiroutova K."/>
            <person name="Jorgensen R.E."/>
            <person name="Joubert Y."/>
            <person name="Kaplan A."/>
            <person name="Kroger N."/>
            <person name="Kroth P.G."/>
            <person name="La Roche J."/>
            <person name="Lindquist E."/>
            <person name="Lommer M."/>
            <person name="Martin-Jezequel V."/>
            <person name="Lopez P.J."/>
            <person name="Lucas S."/>
            <person name="Mangogna M."/>
            <person name="McGinnis K."/>
            <person name="Medlin L.K."/>
            <person name="Montsant A."/>
            <person name="Oudot-Le Secq M.P."/>
            <person name="Napoli C."/>
            <person name="Obornik M."/>
            <person name="Parker M.S."/>
            <person name="Petit J.L."/>
            <person name="Porcel B.M."/>
            <person name="Poulsen N."/>
            <person name="Robison M."/>
            <person name="Rychlewski L."/>
            <person name="Rynearson T.A."/>
            <person name="Schmutz J."/>
            <person name="Shapiro H."/>
            <person name="Siaut M."/>
            <person name="Stanley M."/>
            <person name="Sussman M.R."/>
            <person name="Taylor A.R."/>
            <person name="Vardi A."/>
            <person name="von Dassow P."/>
            <person name="Vyverman W."/>
            <person name="Willis A."/>
            <person name="Wyrwicz L.S."/>
            <person name="Rokhsar D.S."/>
            <person name="Weissenbach J."/>
            <person name="Armbrust E.V."/>
            <person name="Green B.R."/>
            <person name="Van de Peer Y."/>
            <person name="Grigoriev I.V."/>
        </authorList>
    </citation>
    <scope>NUCLEOTIDE SEQUENCE [LARGE SCALE GENOMIC DNA]</scope>
    <source>
        <strain evidence="2 3">CCAP 1055/1</strain>
    </source>
</reference>
<dbReference type="GO" id="GO:0006654">
    <property type="term" value="P:phosphatidic acid biosynthetic process"/>
    <property type="evidence" value="ECO:0007669"/>
    <property type="project" value="TreeGrafter"/>
</dbReference>
<dbReference type="SUPFAM" id="SSF53474">
    <property type="entry name" value="alpha/beta-Hydrolases"/>
    <property type="match status" value="1"/>
</dbReference>
<dbReference type="HOGENOM" id="CLU_051715_0_0_1"/>
<dbReference type="GO" id="GO:0052689">
    <property type="term" value="F:carboxylic ester hydrolase activity"/>
    <property type="evidence" value="ECO:0007669"/>
    <property type="project" value="TreeGrafter"/>
</dbReference>
<organism evidence="2 3">
    <name type="scientific">Phaeodactylum tricornutum (strain CCAP 1055/1)</name>
    <dbReference type="NCBI Taxonomy" id="556484"/>
    <lineage>
        <taxon>Eukaryota</taxon>
        <taxon>Sar</taxon>
        <taxon>Stramenopiles</taxon>
        <taxon>Ochrophyta</taxon>
        <taxon>Bacillariophyta</taxon>
        <taxon>Bacillariophyceae</taxon>
        <taxon>Bacillariophycidae</taxon>
        <taxon>Naviculales</taxon>
        <taxon>Phaeodactylaceae</taxon>
        <taxon>Phaeodactylum</taxon>
    </lineage>
</organism>
<dbReference type="InParanoid" id="B7FQD3"/>
<gene>
    <name evidence="2" type="ORF">PHATRDRAFT_43025</name>
</gene>
<dbReference type="EMBL" id="CM000605">
    <property type="protein sequence ID" value="EEC51844.1"/>
    <property type="molecule type" value="Genomic_DNA"/>
</dbReference>
<protein>
    <recommendedName>
        <fullName evidence="1">AB hydrolase-1 domain-containing protein</fullName>
    </recommendedName>
</protein>
<dbReference type="Gene3D" id="3.40.50.1820">
    <property type="entry name" value="alpha/beta hydrolase"/>
    <property type="match status" value="1"/>
</dbReference>
<dbReference type="PANTHER" id="PTHR42886">
    <property type="entry name" value="RE40534P-RELATED"/>
    <property type="match status" value="1"/>
</dbReference>
<proteinExistence type="predicted"/>
<dbReference type="PaxDb" id="2850-Phatr43025"/>
<dbReference type="GeneID" id="7196232"/>
<reference evidence="3" key="2">
    <citation type="submission" date="2008-08" db="EMBL/GenBank/DDBJ databases">
        <authorList>
            <consortium name="Diatom Consortium"/>
            <person name="Grigoriev I."/>
            <person name="Grimwood J."/>
            <person name="Kuo A."/>
            <person name="Otillar R.P."/>
            <person name="Salamov A."/>
            <person name="Detter J.C."/>
            <person name="Lindquist E."/>
            <person name="Shapiro H."/>
            <person name="Lucas S."/>
            <person name="Glavina del Rio T."/>
            <person name="Pitluck S."/>
            <person name="Rokhsar D."/>
            <person name="Bowler C."/>
        </authorList>
    </citation>
    <scope>GENOME REANNOTATION</scope>
    <source>
        <strain evidence="3">CCAP 1055/1</strain>
    </source>
</reference>
<dbReference type="OrthoDB" id="8119704at2759"/>
<keyword evidence="3" id="KW-1185">Reference proteome</keyword>
<feature type="domain" description="AB hydrolase-1" evidence="1">
    <location>
        <begin position="93"/>
        <end position="285"/>
    </location>
</feature>
<sequence>MARLSVPVRPRHRSRTFAVFKWWSVGCCWWATNARAFRLSRVICTPSRSRFQHIRLHSRATNTLVEQKVELSTGVSMQVLSMVPSRKTDKPMLLFLHGSFHGAWCWSERYFEYFTQRGYPVVAPSWRGTGGTYAGDGVQKVQIGQHVEDLRALLTDPQRHLSRMVDSSSSAVQLRPVVVSHSFGGLAVMKMLEEDIQTATWLRGIVNMCVVPPSGNGKMTLRYLQRSLSDSWKITAGFAMKRCLTDTKLCRELFFGGDKITLPNGTIEDYGVSDADILRYQSYFARDSQATIDLLNLGKQLPSSSTDRNGMAFFVPHLPPRVVMGATDDFIVDRVGLEETAVYYDAGAPILIDSPHDIMLGAKWENGALAVEDWLSSNIVPGPDSS</sequence>